<gene>
    <name evidence="3" type="ORF">BCR41DRAFT_29937</name>
</gene>
<organism evidence="3 4">
    <name type="scientific">Lobosporangium transversale</name>
    <dbReference type="NCBI Taxonomy" id="64571"/>
    <lineage>
        <taxon>Eukaryota</taxon>
        <taxon>Fungi</taxon>
        <taxon>Fungi incertae sedis</taxon>
        <taxon>Mucoromycota</taxon>
        <taxon>Mortierellomycotina</taxon>
        <taxon>Mortierellomycetes</taxon>
        <taxon>Mortierellales</taxon>
        <taxon>Mortierellaceae</taxon>
        <taxon>Lobosporangium</taxon>
    </lineage>
</organism>
<evidence type="ECO:0000256" key="1">
    <source>
        <dbReference type="SAM" id="MobiDB-lite"/>
    </source>
</evidence>
<keyword evidence="4" id="KW-1185">Reference proteome</keyword>
<evidence type="ECO:0000313" key="4">
    <source>
        <dbReference type="Proteomes" id="UP000193648"/>
    </source>
</evidence>
<name>A0A1Y2GSA5_9FUNG</name>
<dbReference type="OrthoDB" id="10261556at2759"/>
<comment type="caution">
    <text evidence="3">The sequence shown here is derived from an EMBL/GenBank/DDBJ whole genome shotgun (WGS) entry which is preliminary data.</text>
</comment>
<dbReference type="EMBL" id="MCFF01000012">
    <property type="protein sequence ID" value="ORZ21018.1"/>
    <property type="molecule type" value="Genomic_DNA"/>
</dbReference>
<feature type="region of interest" description="Disordered" evidence="1">
    <location>
        <begin position="370"/>
        <end position="394"/>
    </location>
</feature>
<feature type="transmembrane region" description="Helical" evidence="2">
    <location>
        <begin position="567"/>
        <end position="590"/>
    </location>
</feature>
<reference evidence="3 4" key="1">
    <citation type="submission" date="2016-07" db="EMBL/GenBank/DDBJ databases">
        <title>Pervasive Adenine N6-methylation of Active Genes in Fungi.</title>
        <authorList>
            <consortium name="DOE Joint Genome Institute"/>
            <person name="Mondo S.J."/>
            <person name="Dannebaum R.O."/>
            <person name="Kuo R.C."/>
            <person name="Labutti K."/>
            <person name="Haridas S."/>
            <person name="Kuo A."/>
            <person name="Salamov A."/>
            <person name="Ahrendt S.R."/>
            <person name="Lipzen A."/>
            <person name="Sullivan W."/>
            <person name="Andreopoulos W.B."/>
            <person name="Clum A."/>
            <person name="Lindquist E."/>
            <person name="Daum C."/>
            <person name="Ramamoorthy G.K."/>
            <person name="Gryganskyi A."/>
            <person name="Culley D."/>
            <person name="Magnuson J.K."/>
            <person name="James T.Y."/>
            <person name="O'Malley M.A."/>
            <person name="Stajich J.E."/>
            <person name="Spatafora J.W."/>
            <person name="Visel A."/>
            <person name="Grigoriev I.V."/>
        </authorList>
    </citation>
    <scope>NUCLEOTIDE SEQUENCE [LARGE SCALE GENOMIC DNA]</scope>
    <source>
        <strain evidence="3 4">NRRL 3116</strain>
    </source>
</reference>
<dbReference type="AlphaFoldDB" id="A0A1Y2GSA5"/>
<keyword evidence="2" id="KW-1133">Transmembrane helix</keyword>
<feature type="region of interest" description="Disordered" evidence="1">
    <location>
        <begin position="228"/>
        <end position="257"/>
    </location>
</feature>
<proteinExistence type="predicted"/>
<feature type="region of interest" description="Disordered" evidence="1">
    <location>
        <begin position="495"/>
        <end position="520"/>
    </location>
</feature>
<dbReference type="Proteomes" id="UP000193648">
    <property type="component" value="Unassembled WGS sequence"/>
</dbReference>
<dbReference type="PANTHER" id="PTHR35872:SF1">
    <property type="entry name" value="ALPHA-L-RHAMNOSIDASE C"/>
    <property type="match status" value="1"/>
</dbReference>
<protein>
    <submittedName>
        <fullName evidence="3">Uncharacterized protein</fullName>
    </submittedName>
</protein>
<evidence type="ECO:0000313" key="3">
    <source>
        <dbReference type="EMBL" id="ORZ21018.1"/>
    </source>
</evidence>
<keyword evidence="2" id="KW-0472">Membrane</keyword>
<dbReference type="GeneID" id="33562364"/>
<keyword evidence="2" id="KW-0812">Transmembrane</keyword>
<dbReference type="InterPro" id="IPR021369">
    <property type="entry name" value="DUF2985"/>
</dbReference>
<feature type="compositionally biased region" description="Polar residues" evidence="1">
    <location>
        <begin position="370"/>
        <end position="382"/>
    </location>
</feature>
<dbReference type="RefSeq" id="XP_021882927.1">
    <property type="nucleotide sequence ID" value="XM_022020520.1"/>
</dbReference>
<feature type="compositionally biased region" description="Basic and acidic residues" evidence="1">
    <location>
        <begin position="235"/>
        <end position="245"/>
    </location>
</feature>
<feature type="transmembrane region" description="Helical" evidence="2">
    <location>
        <begin position="89"/>
        <end position="111"/>
    </location>
</feature>
<accession>A0A1Y2GSA5</accession>
<sequence length="619" mass="70299">MADSRHVGDQRSIDYHPAIKRPLSDNALSIHDNDDDYRNEVNQSPLPKKKIKTVGQQKRFSLRYWVRNTPWSQYFKDGCRLIIKSPLNFFIFFCCFSVVVWGAFLVLLMGNLAKLRDDATQKLWIEIASQVLNGFFTLANVPVHPKRFLGLIRGYRIWTEDKKLRNHFVSRFLNGNNDRDGATMSNKNERRKELLRMLDFYFCFPDYGRERQKKLGYLNEGALLPTPMSAKASRKSSESFIDRAGPRSKSISNPKSHQVDPYRAYIDYENTRDYSAQGTSLESSAPLQHLANADRDKPKHSCDNSVVATSRTPDQVNITEEFLNLLLAEETHRVVHSVILPFLPTSVNVETGENSCSEPLQQLSLDTGVASQSMGSRGSPVSQARRRLDRGSSYTSLSRMSMKRAFSRGRARTMSMTMTTETGVPRTFVVHDDDSFGHNKSLTEDQTQLFMPPSLTLEQMDWVDKQQERLLQQQERLQKAWPWYTYTMPSGIEPVDFFSPEPQPEESELSQPPSTSKPAIGLSRSPTDLIISPSRFCLIVGSFNVNSLVQEILCGFMWGMSYHVRPGWVVGTGMALGCIAAIVPSVLIMLHERRLSRMRIVAVAEVAIQDALDDKRGSF</sequence>
<evidence type="ECO:0000256" key="2">
    <source>
        <dbReference type="SAM" id="Phobius"/>
    </source>
</evidence>
<dbReference type="InParanoid" id="A0A1Y2GSA5"/>
<dbReference type="PANTHER" id="PTHR35872">
    <property type="entry name" value="INTEGRAL MEMBRANE PROTEIN (AFU_ORTHOLOGUE AFUA_5G07110)"/>
    <property type="match status" value="1"/>
</dbReference>
<dbReference type="Pfam" id="PF11204">
    <property type="entry name" value="DUF2985"/>
    <property type="match status" value="1"/>
</dbReference>